<evidence type="ECO:0000256" key="1">
    <source>
        <dbReference type="SAM" id="MobiDB-lite"/>
    </source>
</evidence>
<evidence type="ECO:0000313" key="2">
    <source>
        <dbReference type="EMBL" id="KAJ4365756.1"/>
    </source>
</evidence>
<organism evidence="2 3">
    <name type="scientific">Neocucurbitaria cava</name>
    <dbReference type="NCBI Taxonomy" id="798079"/>
    <lineage>
        <taxon>Eukaryota</taxon>
        <taxon>Fungi</taxon>
        <taxon>Dikarya</taxon>
        <taxon>Ascomycota</taxon>
        <taxon>Pezizomycotina</taxon>
        <taxon>Dothideomycetes</taxon>
        <taxon>Pleosporomycetidae</taxon>
        <taxon>Pleosporales</taxon>
        <taxon>Pleosporineae</taxon>
        <taxon>Cucurbitariaceae</taxon>
        <taxon>Neocucurbitaria</taxon>
    </lineage>
</organism>
<feature type="compositionally biased region" description="Basic and acidic residues" evidence="1">
    <location>
        <begin position="133"/>
        <end position="161"/>
    </location>
</feature>
<feature type="region of interest" description="Disordered" evidence="1">
    <location>
        <begin position="1"/>
        <end position="85"/>
    </location>
</feature>
<reference evidence="2" key="1">
    <citation type="submission" date="2022-10" db="EMBL/GenBank/DDBJ databases">
        <title>Tapping the CABI collections for fungal endophytes: first genome assemblies for Collariella, Neodidymelliopsis, Ascochyta clinopodiicola, Didymella pomorum, Didymosphaeria variabile, Neocosmospora piperis and Neocucurbitaria cava.</title>
        <authorList>
            <person name="Hill R."/>
        </authorList>
    </citation>
    <scope>NUCLEOTIDE SEQUENCE</scope>
    <source>
        <strain evidence="2">IMI 356814</strain>
    </source>
</reference>
<feature type="compositionally biased region" description="Polar residues" evidence="1">
    <location>
        <begin position="73"/>
        <end position="82"/>
    </location>
</feature>
<name>A0A9W8Y201_9PLEO</name>
<feature type="region of interest" description="Disordered" evidence="1">
    <location>
        <begin position="105"/>
        <end position="283"/>
    </location>
</feature>
<evidence type="ECO:0000313" key="3">
    <source>
        <dbReference type="Proteomes" id="UP001140560"/>
    </source>
</evidence>
<feature type="compositionally biased region" description="Polar residues" evidence="1">
    <location>
        <begin position="173"/>
        <end position="182"/>
    </location>
</feature>
<sequence>MATAPEAPSSTADAAQPDALEPAPSSPTPPSAHEDQMARDVLDSEDVMTFDLPDADLPPLPADDDDSFLRQDFNGSNLQSDGSVLMDREMKRQLLDIESSFLPEASAQVEAPQGPPGADDTYLFGGSPGHLRSHSDAVDRGAVDDGADHEIVMTKLEEMTKPKKKPKKLQVRSGGTPTQSPAKDTHHVDTSILEDEPPTPADAYKTPAARRLDFSTDSIDAGVSTSETAPSSPSAEAARRTQSRLAPDDSAEENSMDLENTTEAQASAGAEQKGGGPRSTADV</sequence>
<keyword evidence="3" id="KW-1185">Reference proteome</keyword>
<dbReference type="Proteomes" id="UP001140560">
    <property type="component" value="Unassembled WGS sequence"/>
</dbReference>
<accession>A0A9W8Y201</accession>
<gene>
    <name evidence="2" type="ORF">N0V83_008376</name>
</gene>
<proteinExistence type="predicted"/>
<protein>
    <submittedName>
        <fullName evidence="2">Uncharacterized protein</fullName>
    </submittedName>
</protein>
<dbReference type="EMBL" id="JAPEUY010000015">
    <property type="protein sequence ID" value="KAJ4365756.1"/>
    <property type="molecule type" value="Genomic_DNA"/>
</dbReference>
<feature type="compositionally biased region" description="Low complexity" evidence="1">
    <location>
        <begin position="224"/>
        <end position="236"/>
    </location>
</feature>
<comment type="caution">
    <text evidence="2">The sequence shown here is derived from an EMBL/GenBank/DDBJ whole genome shotgun (WGS) entry which is preliminary data.</text>
</comment>
<dbReference type="AlphaFoldDB" id="A0A9W8Y201"/>
<feature type="compositionally biased region" description="Basic and acidic residues" evidence="1">
    <location>
        <begin position="32"/>
        <end position="42"/>
    </location>
</feature>